<evidence type="ECO:0000256" key="1">
    <source>
        <dbReference type="ARBA" id="ARBA00006754"/>
    </source>
</evidence>
<dbReference type="InterPro" id="IPR025736">
    <property type="entry name" value="PucR_C-HTH_dom"/>
</dbReference>
<evidence type="ECO:0000259" key="4">
    <source>
        <dbReference type="Pfam" id="PF17853"/>
    </source>
</evidence>
<reference evidence="6" key="1">
    <citation type="journal article" date="2019" name="Int. J. Syst. Evol. Microbiol.">
        <title>The Global Catalogue of Microorganisms (GCM) 10K type strain sequencing project: providing services to taxonomists for standard genome sequencing and annotation.</title>
        <authorList>
            <consortium name="The Broad Institute Genomics Platform"/>
            <consortium name="The Broad Institute Genome Sequencing Center for Infectious Disease"/>
            <person name="Wu L."/>
            <person name="Ma J."/>
        </authorList>
    </citation>
    <scope>NUCLEOTIDE SEQUENCE [LARGE SCALE GENOMIC DNA]</scope>
    <source>
        <strain evidence="6">JCM 11882</strain>
    </source>
</reference>
<evidence type="ECO:0000259" key="2">
    <source>
        <dbReference type="Pfam" id="PF13556"/>
    </source>
</evidence>
<dbReference type="InterPro" id="IPR042070">
    <property type="entry name" value="PucR_C-HTH_sf"/>
</dbReference>
<dbReference type="Gene3D" id="1.10.10.2840">
    <property type="entry name" value="PucR C-terminal helix-turn-helix domain"/>
    <property type="match status" value="1"/>
</dbReference>
<accession>A0ABV9PV82</accession>
<evidence type="ECO:0000313" key="6">
    <source>
        <dbReference type="Proteomes" id="UP001595836"/>
    </source>
</evidence>
<comment type="caution">
    <text evidence="5">The sequence shown here is derived from an EMBL/GenBank/DDBJ whole genome shotgun (WGS) entry which is preliminary data.</text>
</comment>
<gene>
    <name evidence="5" type="ORF">ACFO7U_16455</name>
</gene>
<organism evidence="5 6">
    <name type="scientific">Dietzia aurantiaca</name>
    <dbReference type="NCBI Taxonomy" id="983873"/>
    <lineage>
        <taxon>Bacteria</taxon>
        <taxon>Bacillati</taxon>
        <taxon>Actinomycetota</taxon>
        <taxon>Actinomycetes</taxon>
        <taxon>Mycobacteriales</taxon>
        <taxon>Dietziaceae</taxon>
        <taxon>Dietzia</taxon>
    </lineage>
</organism>
<dbReference type="Pfam" id="PF14361">
    <property type="entry name" value="RsbRD_N"/>
    <property type="match status" value="1"/>
</dbReference>
<dbReference type="Pfam" id="PF17853">
    <property type="entry name" value="GGDEF_2"/>
    <property type="match status" value="1"/>
</dbReference>
<dbReference type="InterPro" id="IPR041522">
    <property type="entry name" value="CdaR_GGDEF"/>
</dbReference>
<evidence type="ECO:0000313" key="5">
    <source>
        <dbReference type="EMBL" id="MFC4756364.1"/>
    </source>
</evidence>
<dbReference type="Pfam" id="PF13556">
    <property type="entry name" value="HTH_30"/>
    <property type="match status" value="1"/>
</dbReference>
<feature type="domain" description="RsbT co-antagonist protein RsbRD N-terminal" evidence="3">
    <location>
        <begin position="29"/>
        <end position="169"/>
    </location>
</feature>
<dbReference type="InterPro" id="IPR051448">
    <property type="entry name" value="CdaR-like_regulators"/>
</dbReference>
<sequence>MLITTPQDPERLRELACRIGQRLSTGTAEISESMTAAIEDAVGELDDDDLRASLHSSVCNNVDVIVSLLATSREPKDLPPLPDAVRYAVELARHGVPGAPLRRAYHVGSDTLLAHIFDQVQEVDCEPHEQLPLYHHLAGWLYQYVDEITRTVIAAYEDEVQSSHTRAARSINSLVRSTLSGEYTDLAAFETTTGYRLDQGHLGCRVWIDDFGSARDQERLLSDVVRDLASGLTVIQPPLTVVTDRATAEVWFGWDRRRPSPRPSTVAPIAAATPRARISFGAPAAGVEGFRTTRAQAAQAASVARVSTSSDAHVVSYADDGIPVIARLAEDLPATRRWVGEVLGTLARNTDDAARQRETMRVFLESAENYSDTAARLLLHRNTVRYRLTKAEAELGRPPGARRMDTQLALATCHMLGGAVLAPATAGRPVDRETD</sequence>
<dbReference type="EMBL" id="JBHSHP010000060">
    <property type="protein sequence ID" value="MFC4756364.1"/>
    <property type="molecule type" value="Genomic_DNA"/>
</dbReference>
<dbReference type="PANTHER" id="PTHR33744:SF1">
    <property type="entry name" value="DNA-BINDING TRANSCRIPTIONAL ACTIVATOR ADER"/>
    <property type="match status" value="1"/>
</dbReference>
<keyword evidence="6" id="KW-1185">Reference proteome</keyword>
<comment type="similarity">
    <text evidence="1">Belongs to the CdaR family.</text>
</comment>
<feature type="domain" description="PucR C-terminal helix-turn-helix" evidence="2">
    <location>
        <begin position="357"/>
        <end position="411"/>
    </location>
</feature>
<dbReference type="RefSeq" id="WP_344993089.1">
    <property type="nucleotide sequence ID" value="NZ_BAABCD010000020.1"/>
</dbReference>
<dbReference type="Proteomes" id="UP001595836">
    <property type="component" value="Unassembled WGS sequence"/>
</dbReference>
<dbReference type="InterPro" id="IPR025751">
    <property type="entry name" value="RsbRD_N_dom"/>
</dbReference>
<dbReference type="PANTHER" id="PTHR33744">
    <property type="entry name" value="CARBOHYDRATE DIACID REGULATOR"/>
    <property type="match status" value="1"/>
</dbReference>
<proteinExistence type="inferred from homology"/>
<name>A0ABV9PV82_9ACTN</name>
<evidence type="ECO:0000259" key="3">
    <source>
        <dbReference type="Pfam" id="PF14361"/>
    </source>
</evidence>
<protein>
    <submittedName>
        <fullName evidence="5">PucR family transcriptional regulator</fullName>
    </submittedName>
</protein>
<feature type="domain" description="CdaR GGDEF-like" evidence="4">
    <location>
        <begin position="190"/>
        <end position="303"/>
    </location>
</feature>